<evidence type="ECO:0000256" key="2">
    <source>
        <dbReference type="SAM" id="MobiDB-lite"/>
    </source>
</evidence>
<reference evidence="4 5" key="1">
    <citation type="submission" date="2020-04" db="EMBL/GenBank/DDBJ databases">
        <title>Perkinsus olseni comparative genomics.</title>
        <authorList>
            <person name="Bogema D.R."/>
        </authorList>
    </citation>
    <scope>NUCLEOTIDE SEQUENCE [LARGE SCALE GENOMIC DNA]</scope>
    <source>
        <strain evidence="4">00978-12</strain>
    </source>
</reference>
<evidence type="ECO:0000256" key="1">
    <source>
        <dbReference type="PROSITE-ProRule" id="PRU00047"/>
    </source>
</evidence>
<proteinExistence type="predicted"/>
<name>A0A7J6NW79_PEROL</name>
<dbReference type="SUPFAM" id="SSF56672">
    <property type="entry name" value="DNA/RNA polymerases"/>
    <property type="match status" value="1"/>
</dbReference>
<dbReference type="InterPro" id="IPR001878">
    <property type="entry name" value="Znf_CCHC"/>
</dbReference>
<dbReference type="SUPFAM" id="SSF57756">
    <property type="entry name" value="Retrovirus zinc finger-like domains"/>
    <property type="match status" value="1"/>
</dbReference>
<evidence type="ECO:0000259" key="3">
    <source>
        <dbReference type="PROSITE" id="PS50158"/>
    </source>
</evidence>
<gene>
    <name evidence="4" type="ORF">FOZ60_004135</name>
</gene>
<dbReference type="Proteomes" id="UP000541610">
    <property type="component" value="Unassembled WGS sequence"/>
</dbReference>
<feature type="region of interest" description="Disordered" evidence="2">
    <location>
        <begin position="1"/>
        <end position="42"/>
    </location>
</feature>
<dbReference type="Pfam" id="PF00098">
    <property type="entry name" value="zf-CCHC"/>
    <property type="match status" value="1"/>
</dbReference>
<evidence type="ECO:0000313" key="5">
    <source>
        <dbReference type="Proteomes" id="UP000541610"/>
    </source>
</evidence>
<dbReference type="AlphaFoldDB" id="A0A7J6NW79"/>
<dbReference type="PROSITE" id="PS50158">
    <property type="entry name" value="ZF_CCHC"/>
    <property type="match status" value="1"/>
</dbReference>
<feature type="compositionally biased region" description="Polar residues" evidence="2">
    <location>
        <begin position="1"/>
        <end position="10"/>
    </location>
</feature>
<dbReference type="GO" id="GO:0003676">
    <property type="term" value="F:nucleic acid binding"/>
    <property type="evidence" value="ECO:0007669"/>
    <property type="project" value="InterPro"/>
</dbReference>
<dbReference type="Gene3D" id="4.10.60.10">
    <property type="entry name" value="Zinc finger, CCHC-type"/>
    <property type="match status" value="1"/>
</dbReference>
<feature type="domain" description="CCHC-type" evidence="3">
    <location>
        <begin position="428"/>
        <end position="443"/>
    </location>
</feature>
<dbReference type="CDD" id="cd09275">
    <property type="entry name" value="RNase_HI_RT_DIRS1"/>
    <property type="match status" value="1"/>
</dbReference>
<evidence type="ECO:0000313" key="4">
    <source>
        <dbReference type="EMBL" id="KAF4687311.1"/>
    </source>
</evidence>
<feature type="region of interest" description="Disordered" evidence="2">
    <location>
        <begin position="368"/>
        <end position="409"/>
    </location>
</feature>
<dbReference type="InterPro" id="IPR043502">
    <property type="entry name" value="DNA/RNA_pol_sf"/>
</dbReference>
<sequence>MSGVESTSDMSIVGEDHPSVSQSIGTSEHGAPSGKDGKGPGDLLRRAIAAAAQSTTETGWTWYSDKLTCLQIVEHAIGANPKSTAISHMQFVGAEGKPIGISLKALSKSWEIQQHWDGPREEGLENLRSRKGSWRWTKFRRLLDFSLSGVQGNASPLRLLAYSFFLPRSVVAELRQIVVDHIVTADAEGKPTLNREADIFSWKDIREPDDVSSSSTEYILSVKKAYEKWVKQCSEFCKIAEDKMTQLESCEDYSNPVLLLRRWSSLYKKAGHVEFSRVVEEEAFLCGKLSETKGLTLDWSFRACLFELFLQSCPRAHNHDSGFGSLVNDVRNKSTSPQDVLSKLQATALQNKESSIDDYLGLVTTKVTSRENHRPKRQSDYQSAIPMAKRSKTQPGYKNTARDTQKRASEVFRLPASEIALRKERGLCFKCNQHGHIASECPKKTPYAVEKNKQRISDASTNSQSAYLQDSVELPTNVNSGGRMGNANETDASVMLTDNKDQQKLAVTTVMGSTCPCPKSGQYLILRAGIDSMAGVNMVKQGIVNKLKCTESRTQNPVVIHGVNSVSKLDRECTIYISLHDRQAKLSFAICRDISLPNSVDLLIGKPSFGLLGIDLVLPSPAEQDAIKKPSLSRTKEEMIRYGETYLVELLQKPYALPGASKYQGTLQRLEKAPDSIDVSDHPRQLYKYVITWNDKDLRAPKSSVGALGGSYDYSYPILNSMTDSQQREFQLEVDNFIKHKWWVPETDDQRLNDSADIMGNVCTFPVSQSLLKSTKVRPCTDCRSLNATLPQASYDGFPIFESISLVRARWSSDYTLAFLDLSKAFYRLHLGNNKALRILSNNKRYTCHRVAFGLIFGPAALSGAVLTLLNTSFSALLGRKIECNSTRDFIDLVPDLFVVPYYDDVVVWGNARLVQRFTDILVEIAPLMGAEFPETKQDWLTNKEQQGSTPNRVYRHLGCNWSRDEEGNLRIECIVPSRSSIIIPNPMSRTDAFRLGGYLYDPLRLHPSARLSADVLRRWFGKSEGGNKRKAWQKKWPLTDSTWSMVSKLMDNAYLDGYGSCQHNQIGSPRFIVAFCDASNEGWGLLLYAVEDEYDPSSDVFPPKEKLIEAHAGEWDDKKVNYHVNRKEAITLHRTMKAITEWLPRFMLDVRQRLQVSIYCDNSSAVAWANKGSVSMRSYDKVALQRLSESMSDMRRDCQLQFSVTLNVKYIQGLKNTIADRLSRSDIRSHMLPPLKSNTRKTPTPKEPDETDYLIVVYGVVM</sequence>
<organism evidence="4 5">
    <name type="scientific">Perkinsus olseni</name>
    <name type="common">Perkinsus atlanticus</name>
    <dbReference type="NCBI Taxonomy" id="32597"/>
    <lineage>
        <taxon>Eukaryota</taxon>
        <taxon>Sar</taxon>
        <taxon>Alveolata</taxon>
        <taxon>Perkinsozoa</taxon>
        <taxon>Perkinsea</taxon>
        <taxon>Perkinsida</taxon>
        <taxon>Perkinsidae</taxon>
        <taxon>Perkinsus</taxon>
    </lineage>
</organism>
<accession>A0A7J6NW79</accession>
<protein>
    <recommendedName>
        <fullName evidence="3">CCHC-type domain-containing protein</fullName>
    </recommendedName>
</protein>
<comment type="caution">
    <text evidence="4">The sequence shown here is derived from an EMBL/GenBank/DDBJ whole genome shotgun (WGS) entry which is preliminary data.</text>
</comment>
<keyword evidence="1" id="KW-0862">Zinc</keyword>
<keyword evidence="1" id="KW-0863">Zinc-finger</keyword>
<dbReference type="InterPro" id="IPR036875">
    <property type="entry name" value="Znf_CCHC_sf"/>
</dbReference>
<dbReference type="GO" id="GO:0008270">
    <property type="term" value="F:zinc ion binding"/>
    <property type="evidence" value="ECO:0007669"/>
    <property type="project" value="UniProtKB-KW"/>
</dbReference>
<dbReference type="EMBL" id="JABANP010000190">
    <property type="protein sequence ID" value="KAF4687311.1"/>
    <property type="molecule type" value="Genomic_DNA"/>
</dbReference>
<keyword evidence="1" id="KW-0479">Metal-binding</keyword>
<dbReference type="SMART" id="SM00343">
    <property type="entry name" value="ZnF_C2HC"/>
    <property type="match status" value="1"/>
</dbReference>
<feature type="compositionally biased region" description="Basic and acidic residues" evidence="2">
    <location>
        <begin position="400"/>
        <end position="409"/>
    </location>
</feature>
<dbReference type="OrthoDB" id="6771932at2759"/>